<proteinExistence type="predicted"/>
<comment type="catalytic activity">
    <reaction evidence="3">
        <text>an N-acyl-L-alpha-aminoacyl-tRNA + H2O = an N-acyl-L-amino acid + a tRNA + H(+)</text>
        <dbReference type="Rhea" id="RHEA:54448"/>
        <dbReference type="Rhea" id="RHEA-COMP:10123"/>
        <dbReference type="Rhea" id="RHEA-COMP:13883"/>
        <dbReference type="ChEBI" id="CHEBI:15377"/>
        <dbReference type="ChEBI" id="CHEBI:15378"/>
        <dbReference type="ChEBI" id="CHEBI:59874"/>
        <dbReference type="ChEBI" id="CHEBI:78442"/>
        <dbReference type="ChEBI" id="CHEBI:138191"/>
        <dbReference type="EC" id="3.1.1.29"/>
    </reaction>
</comment>
<evidence type="ECO:0000313" key="4">
    <source>
        <dbReference type="EMBL" id="JAP92087.1"/>
    </source>
</evidence>
<feature type="non-terminal residue" evidence="4">
    <location>
        <position position="1"/>
    </location>
</feature>
<dbReference type="AlphaFoldDB" id="A0A146K634"/>
<keyword evidence="2 4" id="KW-0378">Hydrolase</keyword>
<protein>
    <recommendedName>
        <fullName evidence="1">peptidyl-tRNA hydrolase</fullName>
        <ecNumber evidence="1">3.1.1.29</ecNumber>
    </recommendedName>
</protein>
<evidence type="ECO:0000256" key="2">
    <source>
        <dbReference type="ARBA" id="ARBA00022801"/>
    </source>
</evidence>
<dbReference type="Gene3D" id="3.40.1490.10">
    <property type="entry name" value="Bit1"/>
    <property type="match status" value="1"/>
</dbReference>
<dbReference type="SUPFAM" id="SSF102462">
    <property type="entry name" value="Peptidyl-tRNA hydrolase II"/>
    <property type="match status" value="1"/>
</dbReference>
<evidence type="ECO:0000256" key="3">
    <source>
        <dbReference type="ARBA" id="ARBA00048707"/>
    </source>
</evidence>
<sequence length="110" mass="12627">VQSIVLRGDLKFPKGALCTQVAHASVSAIHTFSSDETTIQYLADLKNMHKIVLKAESLDVLEELEETLGYNKVQFYTWVEQPENFKTALALKPYTQSEVKQYFQKLKLYQ</sequence>
<dbReference type="PANTHER" id="PTHR46194:SF1">
    <property type="entry name" value="PEPTIDYL-TRNA HYDROLASE PTRHD1-RELATED"/>
    <property type="match status" value="1"/>
</dbReference>
<dbReference type="InterPro" id="IPR042237">
    <property type="entry name" value="PTRHD1"/>
</dbReference>
<dbReference type="EMBL" id="GDID01004519">
    <property type="protein sequence ID" value="JAP92087.1"/>
    <property type="molecule type" value="Transcribed_RNA"/>
</dbReference>
<dbReference type="EC" id="3.1.1.29" evidence="1"/>
<organism evidence="4">
    <name type="scientific">Trepomonas sp. PC1</name>
    <dbReference type="NCBI Taxonomy" id="1076344"/>
    <lineage>
        <taxon>Eukaryota</taxon>
        <taxon>Metamonada</taxon>
        <taxon>Diplomonadida</taxon>
        <taxon>Hexamitidae</taxon>
        <taxon>Hexamitinae</taxon>
        <taxon>Trepomonas</taxon>
    </lineage>
</organism>
<evidence type="ECO:0000256" key="1">
    <source>
        <dbReference type="ARBA" id="ARBA00013260"/>
    </source>
</evidence>
<dbReference type="PANTHER" id="PTHR46194">
    <property type="entry name" value="PEPTIDYL-TRNA HYDROLASE PTRHD1-RELATED"/>
    <property type="match status" value="1"/>
</dbReference>
<accession>A0A146K634</accession>
<dbReference type="GO" id="GO:0004045">
    <property type="term" value="F:peptidyl-tRNA hydrolase activity"/>
    <property type="evidence" value="ECO:0007669"/>
    <property type="project" value="UniProtKB-EC"/>
</dbReference>
<name>A0A146K634_9EUKA</name>
<reference evidence="4" key="1">
    <citation type="submission" date="2015-07" db="EMBL/GenBank/DDBJ databases">
        <title>Adaptation to a free-living lifestyle via gene acquisitions in the diplomonad Trepomonas sp. PC1.</title>
        <authorList>
            <person name="Xu F."/>
            <person name="Jerlstrom-Hultqvist J."/>
            <person name="Kolisko M."/>
            <person name="Simpson A.G.B."/>
            <person name="Roger A.J."/>
            <person name="Svard S.G."/>
            <person name="Andersson J.O."/>
        </authorList>
    </citation>
    <scope>NUCLEOTIDE SEQUENCE</scope>
    <source>
        <strain evidence="4">PC1</strain>
    </source>
</reference>
<gene>
    <name evidence="4" type="ORF">TPC1_16081</name>
</gene>
<dbReference type="InterPro" id="IPR023476">
    <property type="entry name" value="Pep_tRNA_hydro_II_dom_sf"/>
</dbReference>
<dbReference type="Pfam" id="PF01981">
    <property type="entry name" value="PTH2"/>
    <property type="match status" value="1"/>
</dbReference>
<dbReference type="InterPro" id="IPR002833">
    <property type="entry name" value="PTH2"/>
</dbReference>